<feature type="transmembrane region" description="Helical" evidence="3">
    <location>
        <begin position="181"/>
        <end position="201"/>
    </location>
</feature>
<dbReference type="InterPro" id="IPR036259">
    <property type="entry name" value="MFS_trans_sf"/>
</dbReference>
<dbReference type="InterPro" id="IPR011701">
    <property type="entry name" value="MFS"/>
</dbReference>
<dbReference type="GO" id="GO:0016020">
    <property type="term" value="C:membrane"/>
    <property type="evidence" value="ECO:0007669"/>
    <property type="project" value="UniProtKB-SubCell"/>
</dbReference>
<evidence type="ECO:0000256" key="1">
    <source>
        <dbReference type="ARBA" id="ARBA00004141"/>
    </source>
</evidence>
<dbReference type="PANTHER" id="PTHR11360">
    <property type="entry name" value="MONOCARBOXYLATE TRANSPORTER"/>
    <property type="match status" value="1"/>
</dbReference>
<evidence type="ECO:0000256" key="3">
    <source>
        <dbReference type="SAM" id="Phobius"/>
    </source>
</evidence>
<dbReference type="OMA" id="MIGALQV"/>
<feature type="transmembrane region" description="Helical" evidence="3">
    <location>
        <begin position="56"/>
        <end position="76"/>
    </location>
</feature>
<feature type="transmembrane region" description="Helical" evidence="3">
    <location>
        <begin position="418"/>
        <end position="439"/>
    </location>
</feature>
<feature type="transmembrane region" description="Helical" evidence="3">
    <location>
        <begin position="322"/>
        <end position="343"/>
    </location>
</feature>
<feature type="transmembrane region" description="Helical" evidence="3">
    <location>
        <begin position="147"/>
        <end position="169"/>
    </location>
</feature>
<dbReference type="InterPro" id="IPR020846">
    <property type="entry name" value="MFS_dom"/>
</dbReference>
<evidence type="ECO:0000256" key="2">
    <source>
        <dbReference type="ARBA" id="ARBA00006727"/>
    </source>
</evidence>
<feature type="transmembrane region" description="Helical" evidence="3">
    <location>
        <begin position="384"/>
        <end position="406"/>
    </location>
</feature>
<dbReference type="InterPro" id="IPR050327">
    <property type="entry name" value="Proton-linked_MCT"/>
</dbReference>
<feature type="domain" description="Major facilitator superfamily (MFS) profile" evidence="4">
    <location>
        <begin position="258"/>
        <end position="447"/>
    </location>
</feature>
<feature type="transmembrane region" description="Helical" evidence="3">
    <location>
        <begin position="294"/>
        <end position="315"/>
    </location>
</feature>
<keyword evidence="6" id="KW-1185">Reference proteome</keyword>
<feature type="transmembrane region" description="Helical" evidence="3">
    <location>
        <begin position="88"/>
        <end position="110"/>
    </location>
</feature>
<dbReference type="EMBL" id="KZ293700">
    <property type="protein sequence ID" value="PBK84214.1"/>
    <property type="molecule type" value="Genomic_DNA"/>
</dbReference>
<dbReference type="OrthoDB" id="6509908at2759"/>
<name>A0A2H3CS19_ARMGA</name>
<reference evidence="6" key="1">
    <citation type="journal article" date="2017" name="Nat. Ecol. Evol.">
        <title>Genome expansion and lineage-specific genetic innovations in the forest pathogenic fungi Armillaria.</title>
        <authorList>
            <person name="Sipos G."/>
            <person name="Prasanna A.N."/>
            <person name="Walter M.C."/>
            <person name="O'Connor E."/>
            <person name="Balint B."/>
            <person name="Krizsan K."/>
            <person name="Kiss B."/>
            <person name="Hess J."/>
            <person name="Varga T."/>
            <person name="Slot J."/>
            <person name="Riley R."/>
            <person name="Boka B."/>
            <person name="Rigling D."/>
            <person name="Barry K."/>
            <person name="Lee J."/>
            <person name="Mihaltcheva S."/>
            <person name="LaButti K."/>
            <person name="Lipzen A."/>
            <person name="Waldron R."/>
            <person name="Moloney N.M."/>
            <person name="Sperisen C."/>
            <person name="Kredics L."/>
            <person name="Vagvoelgyi C."/>
            <person name="Patrignani A."/>
            <person name="Fitzpatrick D."/>
            <person name="Nagy I."/>
            <person name="Doyle S."/>
            <person name="Anderson J.B."/>
            <person name="Grigoriev I.V."/>
            <person name="Gueldener U."/>
            <person name="Muensterkoetter M."/>
            <person name="Nagy L.G."/>
        </authorList>
    </citation>
    <scope>NUCLEOTIDE SEQUENCE [LARGE SCALE GENOMIC DNA]</scope>
    <source>
        <strain evidence="6">Ar21-2</strain>
    </source>
</reference>
<proteinExistence type="inferred from homology"/>
<dbReference type="GO" id="GO:0022857">
    <property type="term" value="F:transmembrane transporter activity"/>
    <property type="evidence" value="ECO:0007669"/>
    <property type="project" value="InterPro"/>
</dbReference>
<dbReference type="InParanoid" id="A0A2H3CS19"/>
<feature type="transmembrane region" description="Helical" evidence="3">
    <location>
        <begin position="122"/>
        <end position="141"/>
    </location>
</feature>
<dbReference type="Proteomes" id="UP000217790">
    <property type="component" value="Unassembled WGS sequence"/>
</dbReference>
<dbReference type="Pfam" id="PF07690">
    <property type="entry name" value="MFS_1"/>
    <property type="match status" value="1"/>
</dbReference>
<comment type="similarity">
    <text evidence="2">Belongs to the major facilitator superfamily. Monocarboxylate porter (TC 2.A.1.13) family.</text>
</comment>
<organism evidence="5 6">
    <name type="scientific">Armillaria gallica</name>
    <name type="common">Bulbous honey fungus</name>
    <name type="synonym">Armillaria bulbosa</name>
    <dbReference type="NCBI Taxonomy" id="47427"/>
    <lineage>
        <taxon>Eukaryota</taxon>
        <taxon>Fungi</taxon>
        <taxon>Dikarya</taxon>
        <taxon>Basidiomycota</taxon>
        <taxon>Agaricomycotina</taxon>
        <taxon>Agaricomycetes</taxon>
        <taxon>Agaricomycetidae</taxon>
        <taxon>Agaricales</taxon>
        <taxon>Marasmiineae</taxon>
        <taxon>Physalacriaceae</taxon>
        <taxon>Armillaria</taxon>
    </lineage>
</organism>
<dbReference type="AlphaFoldDB" id="A0A2H3CS19"/>
<sequence>MSTMSEPTFAKDEESTLSPHLDIDVIKSEDEGSVSPPQNPLDFEPTDGGFKAWSTVLGASLVGLCTFGFVNGYGAFSDYYNETYLSDYSATLISMIGALQVFLLYIFAGLSGAVFDAVGPRLLIPGSGIVVVFSIFMLSITKPQHIWQQYLCQGVLFNIGATFGFFPCLAITAHWFRRKNAYTTGCVAAGASVGGIIFPILMHRLLPKLGFGWTIRIMGFICLFCYTVAVITIHPRRPTKPLPPMSRLLDFGAFKHPTYSLLAIGAWISIFSIFNPFFYVGLYGSVAFGESNLTSYYLAILCATSIVGRVGPGLIADRLGRYNVICAASLVSSVLILTVWYTSSTEGSLVAFSALYGFTSGPFFSLLPSCVAQISPIERVGARIGMMFAFMSFGALAGTPIGGLFIRTKTIENFHRLILFSGIVGLGGSVMLFLARFSLQRKVFVIV</sequence>
<dbReference type="STRING" id="47427.A0A2H3CS19"/>
<dbReference type="SUPFAM" id="SSF103473">
    <property type="entry name" value="MFS general substrate transporter"/>
    <property type="match status" value="1"/>
</dbReference>
<protein>
    <submittedName>
        <fullName evidence="5">MFS general substrate transporter</fullName>
    </submittedName>
</protein>
<feature type="transmembrane region" description="Helical" evidence="3">
    <location>
        <begin position="213"/>
        <end position="233"/>
    </location>
</feature>
<feature type="transmembrane region" description="Helical" evidence="3">
    <location>
        <begin position="254"/>
        <end position="274"/>
    </location>
</feature>
<gene>
    <name evidence="5" type="ORF">ARMGADRAFT_1000430</name>
</gene>
<feature type="transmembrane region" description="Helical" evidence="3">
    <location>
        <begin position="349"/>
        <end position="372"/>
    </location>
</feature>
<accession>A0A2H3CS19</accession>
<evidence type="ECO:0000259" key="4">
    <source>
        <dbReference type="PROSITE" id="PS50850"/>
    </source>
</evidence>
<comment type="subcellular location">
    <subcellularLocation>
        <location evidence="1">Membrane</location>
        <topology evidence="1">Multi-pass membrane protein</topology>
    </subcellularLocation>
</comment>
<keyword evidence="3" id="KW-0812">Transmembrane</keyword>
<dbReference type="PROSITE" id="PS50850">
    <property type="entry name" value="MFS"/>
    <property type="match status" value="1"/>
</dbReference>
<dbReference type="Gene3D" id="1.20.1250.20">
    <property type="entry name" value="MFS general substrate transporter like domains"/>
    <property type="match status" value="2"/>
</dbReference>
<evidence type="ECO:0000313" key="5">
    <source>
        <dbReference type="EMBL" id="PBK84214.1"/>
    </source>
</evidence>
<keyword evidence="3" id="KW-1133">Transmembrane helix</keyword>
<keyword evidence="3" id="KW-0472">Membrane</keyword>
<evidence type="ECO:0000313" key="6">
    <source>
        <dbReference type="Proteomes" id="UP000217790"/>
    </source>
</evidence>
<dbReference type="PANTHER" id="PTHR11360:SF177">
    <property type="entry name" value="RIBOFLAVIN TRANSPORTER MCH5"/>
    <property type="match status" value="1"/>
</dbReference>